<evidence type="ECO:0000313" key="2">
    <source>
        <dbReference type="Proteomes" id="UP000717752"/>
    </source>
</evidence>
<reference evidence="1 2" key="1">
    <citation type="journal article" date="2021" name="MBio">
        <title>Poor Competitiveness of Bradyrhizobium in Pigeon Pea Root Colonization in Indian Soils.</title>
        <authorList>
            <person name="Chalasani D."/>
            <person name="Basu A."/>
            <person name="Pullabhotla S.V.S.R.N."/>
            <person name="Jorrin B."/>
            <person name="Neal A.L."/>
            <person name="Poole P.S."/>
            <person name="Podile A.R."/>
            <person name="Tkacz A."/>
        </authorList>
    </citation>
    <scope>NUCLEOTIDE SEQUENCE [LARGE SCALE GENOMIC DNA]</scope>
    <source>
        <strain evidence="1 2">HU56</strain>
    </source>
</reference>
<dbReference type="RefSeq" id="WP_220334805.1">
    <property type="nucleotide sequence ID" value="NZ_JAEUAK010000004.1"/>
</dbReference>
<evidence type="ECO:0008006" key="3">
    <source>
        <dbReference type="Google" id="ProtNLM"/>
    </source>
</evidence>
<sequence>MTTEPDAARISAAAEWLAVQTEPHPNVIHKLREQFDITAVQAAKACTLANDIRRNVSDRKGSD</sequence>
<organism evidence="1 2">
    <name type="scientific">Rhizobium mesosinicum</name>
    <dbReference type="NCBI Taxonomy" id="335017"/>
    <lineage>
        <taxon>Bacteria</taxon>
        <taxon>Pseudomonadati</taxon>
        <taxon>Pseudomonadota</taxon>
        <taxon>Alphaproteobacteria</taxon>
        <taxon>Hyphomicrobiales</taxon>
        <taxon>Rhizobiaceae</taxon>
        <taxon>Rhizobium/Agrobacterium group</taxon>
        <taxon>Rhizobium</taxon>
    </lineage>
</organism>
<evidence type="ECO:0000313" key="1">
    <source>
        <dbReference type="EMBL" id="MBW9053442.1"/>
    </source>
</evidence>
<comment type="caution">
    <text evidence="1">The sequence shown here is derived from an EMBL/GenBank/DDBJ whole genome shotgun (WGS) entry which is preliminary data.</text>
</comment>
<dbReference type="Proteomes" id="UP000717752">
    <property type="component" value="Unassembled WGS sequence"/>
</dbReference>
<accession>A0ABS7GUU5</accession>
<name>A0ABS7GUU5_9HYPH</name>
<protein>
    <recommendedName>
        <fullName evidence="3">DUF3606 domain-containing protein</fullName>
    </recommendedName>
</protein>
<proteinExistence type="predicted"/>
<gene>
    <name evidence="1" type="ORF">JNB85_13590</name>
</gene>
<dbReference type="EMBL" id="JAEUAK010000004">
    <property type="protein sequence ID" value="MBW9053442.1"/>
    <property type="molecule type" value="Genomic_DNA"/>
</dbReference>
<keyword evidence="2" id="KW-1185">Reference proteome</keyword>